<dbReference type="RefSeq" id="WP_264944201.1">
    <property type="nucleotide sequence ID" value="NZ_JAPDRA010000004.1"/>
</dbReference>
<dbReference type="EMBL" id="JBHTJG010000004">
    <property type="protein sequence ID" value="MFD0946712.1"/>
    <property type="molecule type" value="Genomic_DNA"/>
</dbReference>
<sequence>MGKWFRAAALALIAPLMLAGCLFMPGKFESTMNVRADRSFTFTYKGEVLAVDLAGMTGQMFAGLAAMGDKKEGEEGADTAPKGPSAEDVAKQDADNRELAAKLSKEPGYNKVEYRGNNVFYVDFSTSGTLTHSFVYPYNQDAGMVLPWVAIELRGKDMVRVKTPGFAKQDSSATGGMSSPEESKTDGVFTLTTDAEVVSQNNEEGGTKAGGVTTIRWTLTPATEDAPTAVLRVKSL</sequence>
<dbReference type="Proteomes" id="UP001596977">
    <property type="component" value="Unassembled WGS sequence"/>
</dbReference>
<evidence type="ECO:0000313" key="3">
    <source>
        <dbReference type="Proteomes" id="UP001596977"/>
    </source>
</evidence>
<feature type="region of interest" description="Disordered" evidence="1">
    <location>
        <begin position="72"/>
        <end position="94"/>
    </location>
</feature>
<comment type="caution">
    <text evidence="2">The sequence shown here is derived from an EMBL/GenBank/DDBJ whole genome shotgun (WGS) entry which is preliminary data.</text>
</comment>
<name>A0ABW3H7I1_9SPHN</name>
<dbReference type="PROSITE" id="PS51257">
    <property type="entry name" value="PROKAR_LIPOPROTEIN"/>
    <property type="match status" value="1"/>
</dbReference>
<protein>
    <recommendedName>
        <fullName evidence="4">DUF4412 domain-containing protein</fullName>
    </recommendedName>
</protein>
<gene>
    <name evidence="2" type="ORF">ACFQ1E_10210</name>
</gene>
<proteinExistence type="predicted"/>
<reference evidence="3" key="1">
    <citation type="journal article" date="2019" name="Int. J. Syst. Evol. Microbiol.">
        <title>The Global Catalogue of Microorganisms (GCM) 10K type strain sequencing project: providing services to taxonomists for standard genome sequencing and annotation.</title>
        <authorList>
            <consortium name="The Broad Institute Genomics Platform"/>
            <consortium name="The Broad Institute Genome Sequencing Center for Infectious Disease"/>
            <person name="Wu L."/>
            <person name="Ma J."/>
        </authorList>
    </citation>
    <scope>NUCLEOTIDE SEQUENCE [LARGE SCALE GENOMIC DNA]</scope>
    <source>
        <strain evidence="3">CCUG 62982</strain>
    </source>
</reference>
<accession>A0ABW3H7I1</accession>
<keyword evidence="3" id="KW-1185">Reference proteome</keyword>
<evidence type="ECO:0000313" key="2">
    <source>
        <dbReference type="EMBL" id="MFD0946712.1"/>
    </source>
</evidence>
<evidence type="ECO:0008006" key="4">
    <source>
        <dbReference type="Google" id="ProtNLM"/>
    </source>
</evidence>
<organism evidence="2 3">
    <name type="scientific">Sphingomonas canadensis</name>
    <dbReference type="NCBI Taxonomy" id="1219257"/>
    <lineage>
        <taxon>Bacteria</taxon>
        <taxon>Pseudomonadati</taxon>
        <taxon>Pseudomonadota</taxon>
        <taxon>Alphaproteobacteria</taxon>
        <taxon>Sphingomonadales</taxon>
        <taxon>Sphingomonadaceae</taxon>
        <taxon>Sphingomonas</taxon>
    </lineage>
</organism>
<evidence type="ECO:0000256" key="1">
    <source>
        <dbReference type="SAM" id="MobiDB-lite"/>
    </source>
</evidence>